<dbReference type="STRING" id="483218.BACPEC_01900"/>
<keyword evidence="2" id="KW-1185">Reference proteome</keyword>
<proteinExistence type="predicted"/>
<reference evidence="1 2" key="1">
    <citation type="submission" date="2008-11" db="EMBL/GenBank/DDBJ databases">
        <title>Draft genome sequence of Bacteroides pectinophilus (ATCC 43243).</title>
        <authorList>
            <person name="Sudarsanam P."/>
            <person name="Ley R."/>
            <person name="Guruge J."/>
            <person name="Turnbaugh P.J."/>
            <person name="Mahowald M."/>
            <person name="Liep D."/>
            <person name="Gordon J."/>
        </authorList>
    </citation>
    <scope>NUCLEOTIDE SEQUENCE [LARGE SCALE GENOMIC DNA]</scope>
    <source>
        <strain evidence="1 2">ATCC 43243</strain>
    </source>
</reference>
<organism evidence="1 2">
    <name type="scientific">[Bacteroides] pectinophilus ATCC 43243</name>
    <dbReference type="NCBI Taxonomy" id="483218"/>
    <lineage>
        <taxon>Bacteria</taxon>
        <taxon>Bacillati</taxon>
        <taxon>Bacillota</taxon>
        <taxon>Clostridia</taxon>
        <taxon>Eubacteriales</taxon>
    </lineage>
</organism>
<dbReference type="eggNOG" id="ENOG5031T37">
    <property type="taxonomic scope" value="Bacteria"/>
</dbReference>
<accession>B7AS45</accession>
<gene>
    <name evidence="1" type="ORF">BACPEC_01900</name>
</gene>
<comment type="caution">
    <text evidence="1">The sequence shown here is derived from an EMBL/GenBank/DDBJ whole genome shotgun (WGS) entry which is preliminary data.</text>
</comment>
<evidence type="ECO:0000313" key="2">
    <source>
        <dbReference type="Proteomes" id="UP000003136"/>
    </source>
</evidence>
<sequence>MENRVRNRNDNVDEGLAGNERLEEAIAALQMEPSEEMLAHVLTVVRQRMREGGQFIVAVDPKAADAGLSIQAVKTDDGRMWWSVFTSFDEELKGSGSVMSTFMSGIGQILKTAGEVEGISGIIINPWNRTLMLDKNLINIILGAK</sequence>
<dbReference type="AlphaFoldDB" id="B7AS45"/>
<name>B7AS45_9FIRM</name>
<dbReference type="EMBL" id="ABVQ01000036">
    <property type="protein sequence ID" value="EEC57391.1"/>
    <property type="molecule type" value="Genomic_DNA"/>
</dbReference>
<dbReference type="HOGENOM" id="CLU_1783014_0_0_9"/>
<dbReference type="Proteomes" id="UP000003136">
    <property type="component" value="Unassembled WGS sequence"/>
</dbReference>
<reference evidence="1 2" key="2">
    <citation type="submission" date="2008-11" db="EMBL/GenBank/DDBJ databases">
        <authorList>
            <person name="Fulton L."/>
            <person name="Clifton S."/>
            <person name="Fulton B."/>
            <person name="Xu J."/>
            <person name="Minx P."/>
            <person name="Pepin K.H."/>
            <person name="Johnson M."/>
            <person name="Bhonagiri V."/>
            <person name="Nash W.E."/>
            <person name="Mardis E.R."/>
            <person name="Wilson R.K."/>
        </authorList>
    </citation>
    <scope>NUCLEOTIDE SEQUENCE [LARGE SCALE GENOMIC DNA]</scope>
    <source>
        <strain evidence="1 2">ATCC 43243</strain>
    </source>
</reference>
<protein>
    <submittedName>
        <fullName evidence="1">Uncharacterized protein</fullName>
    </submittedName>
</protein>
<evidence type="ECO:0000313" key="1">
    <source>
        <dbReference type="EMBL" id="EEC57391.1"/>
    </source>
</evidence>